<reference evidence="5" key="1">
    <citation type="journal article" date="2014" name="Int. J. Syst. Evol. Microbiol.">
        <title>Complete genome sequence of Corynebacterium casei LMG S-19264T (=DSM 44701T), isolated from a smear-ripened cheese.</title>
        <authorList>
            <consortium name="US DOE Joint Genome Institute (JGI-PGF)"/>
            <person name="Walter F."/>
            <person name="Albersmeier A."/>
            <person name="Kalinowski J."/>
            <person name="Ruckert C."/>
        </authorList>
    </citation>
    <scope>NUCLEOTIDE SEQUENCE</scope>
    <source>
        <strain evidence="5">JCM 3131</strain>
    </source>
</reference>
<evidence type="ECO:0000256" key="1">
    <source>
        <dbReference type="ARBA" id="ARBA00022505"/>
    </source>
</evidence>
<reference evidence="5" key="2">
    <citation type="submission" date="2020-09" db="EMBL/GenBank/DDBJ databases">
        <authorList>
            <person name="Sun Q."/>
            <person name="Ohkuma M."/>
        </authorList>
    </citation>
    <scope>NUCLEOTIDE SEQUENCE</scope>
    <source>
        <strain evidence="5">JCM 3131</strain>
    </source>
</reference>
<feature type="region of interest" description="Disordered" evidence="3">
    <location>
        <begin position="690"/>
        <end position="710"/>
    </location>
</feature>
<dbReference type="InterPro" id="IPR046867">
    <property type="entry name" value="AldOxase/xan_DH_MoCoBD2"/>
</dbReference>
<dbReference type="SUPFAM" id="SSF56003">
    <property type="entry name" value="Molybdenum cofactor-binding domain"/>
    <property type="match status" value="1"/>
</dbReference>
<organism evidence="5 6">
    <name type="scientific">Streptomyces ruber</name>
    <dbReference type="NCBI Taxonomy" id="83378"/>
    <lineage>
        <taxon>Bacteria</taxon>
        <taxon>Bacillati</taxon>
        <taxon>Actinomycetota</taxon>
        <taxon>Actinomycetes</taxon>
        <taxon>Kitasatosporales</taxon>
        <taxon>Streptomycetaceae</taxon>
        <taxon>Streptomyces</taxon>
    </lineage>
</organism>
<dbReference type="SMART" id="SM01008">
    <property type="entry name" value="Ald_Xan_dh_C"/>
    <property type="match status" value="1"/>
</dbReference>
<gene>
    <name evidence="5" type="ORF">GCM10010145_48330</name>
</gene>
<evidence type="ECO:0000313" key="5">
    <source>
        <dbReference type="EMBL" id="GGQ72955.1"/>
    </source>
</evidence>
<keyword evidence="1" id="KW-0500">Molybdenum</keyword>
<accession>A0A918BJ95</accession>
<evidence type="ECO:0000313" key="6">
    <source>
        <dbReference type="Proteomes" id="UP000620156"/>
    </source>
</evidence>
<dbReference type="Pfam" id="PF02738">
    <property type="entry name" value="MoCoBD_1"/>
    <property type="match status" value="1"/>
</dbReference>
<dbReference type="Pfam" id="PF20256">
    <property type="entry name" value="MoCoBD_2"/>
    <property type="match status" value="1"/>
</dbReference>
<dbReference type="AlphaFoldDB" id="A0A918BJ95"/>
<proteinExistence type="predicted"/>
<dbReference type="InterPro" id="IPR016208">
    <property type="entry name" value="Ald_Oxase/xanthine_DH-like"/>
</dbReference>
<evidence type="ECO:0000256" key="3">
    <source>
        <dbReference type="SAM" id="MobiDB-lite"/>
    </source>
</evidence>
<dbReference type="GO" id="GO:0016491">
    <property type="term" value="F:oxidoreductase activity"/>
    <property type="evidence" value="ECO:0007669"/>
    <property type="project" value="UniProtKB-KW"/>
</dbReference>
<dbReference type="InterPro" id="IPR000674">
    <property type="entry name" value="Ald_Oxase/Xan_DH_a/b"/>
</dbReference>
<comment type="caution">
    <text evidence="5">The sequence shown here is derived from an EMBL/GenBank/DDBJ whole genome shotgun (WGS) entry which is preliminary data.</text>
</comment>
<dbReference type="Gene3D" id="3.30.365.10">
    <property type="entry name" value="Aldehyde oxidase/xanthine dehydrogenase, molybdopterin binding domain"/>
    <property type="match status" value="4"/>
</dbReference>
<dbReference type="EMBL" id="BMQK01000012">
    <property type="protein sequence ID" value="GGQ72955.1"/>
    <property type="molecule type" value="Genomic_DNA"/>
</dbReference>
<feature type="domain" description="Aldehyde oxidase/xanthine dehydrogenase a/b hammerhead" evidence="4">
    <location>
        <begin position="15"/>
        <end position="119"/>
    </location>
</feature>
<dbReference type="PANTHER" id="PTHR11908">
    <property type="entry name" value="XANTHINE DEHYDROGENASE"/>
    <property type="match status" value="1"/>
</dbReference>
<protein>
    <submittedName>
        <fullName evidence="5">Xanthine dehydrogenase</fullName>
    </submittedName>
</protein>
<dbReference type="RefSeq" id="WP_189218961.1">
    <property type="nucleotide sequence ID" value="NZ_BMQK01000012.1"/>
</dbReference>
<keyword evidence="2" id="KW-0560">Oxidoreductase</keyword>
<dbReference type="InterPro" id="IPR036856">
    <property type="entry name" value="Ald_Oxase/Xan_DH_a/b_sf"/>
</dbReference>
<keyword evidence="6" id="KW-1185">Reference proteome</keyword>
<feature type="compositionally biased region" description="Basic and acidic residues" evidence="3">
    <location>
        <begin position="691"/>
        <end position="710"/>
    </location>
</feature>
<dbReference type="Proteomes" id="UP000620156">
    <property type="component" value="Unassembled WGS sequence"/>
</dbReference>
<evidence type="ECO:0000259" key="4">
    <source>
        <dbReference type="SMART" id="SM01008"/>
    </source>
</evidence>
<dbReference type="InterPro" id="IPR037165">
    <property type="entry name" value="AldOxase/xan_DH_Mopterin-bd_sf"/>
</dbReference>
<dbReference type="InterPro" id="IPR008274">
    <property type="entry name" value="AldOxase/xan_DH_MoCoBD1"/>
</dbReference>
<dbReference type="GO" id="GO:0005506">
    <property type="term" value="F:iron ion binding"/>
    <property type="evidence" value="ECO:0007669"/>
    <property type="project" value="InterPro"/>
</dbReference>
<dbReference type="Pfam" id="PF01315">
    <property type="entry name" value="Ald_Xan_dh_C"/>
    <property type="match status" value="1"/>
</dbReference>
<sequence>MTGGQERVDGWDKVTGRARYAGDHAVGRAVTAVPVRSTVARGRIVRVDDGEALRQAGVLAVITPDNAPRLAEVHDAELMLFQNHRIAYRGQFVAAVVATSRQAATAAARLVRVAYEQSCHEVRLSADHHRLYEPEHLNEGRPAGTSSGDFAGAFDAAPVRVDETYRTPAVCNNPLETHATCASWDNGRLTLIDSTQGPNTVQNVLAALFRLRTDHVRVICEHVGGAFGAKGAPRANTVLAAMAALVVGRPVTCSFTRRDMFAVAGHRSPTIQRVRLGAHPDGRLIALAHDAVAHTSTLRRFAEQTAAAARHMYAAPHRATSHRLAALDVPSPSWMRAPGYCPGMFALESAMDELAVRTGVDPVDLRLRNDTSVHPETGQLFSSRNLAACLRSGARLFAWAGRNPAPRSGRRGHWLVGTGVAASTYTADVAPSDAAVSVSVDGRYSVSIAAVDVGTGARTMLRSVAARELGVPASAVEIRIGDSCLPRAVVAGGSMGTSSWSWAVIAACRDLRRRVRERGGVVPVTGLTARARTDAEVAALADRARFSFGAQFAEVRVDADTMEIRVPRLLGVFAVGKVLAPALARSQFVGAMTMGLSMALCEEAVTDPCSGDYAQHELATYHIATHADVQDVQASWIEEEEHHLGPSGAKGLGEIGIVGTAAAIANAVYHATGVRVRDLPVRPASLLRAHRCAEPSPHDRGDRGNAAEQP</sequence>
<name>A0A918BJ95_9ACTN</name>
<dbReference type="Gene3D" id="3.90.1170.50">
    <property type="entry name" value="Aldehyde oxidase/xanthine dehydrogenase, a/b hammerhead"/>
    <property type="match status" value="1"/>
</dbReference>
<dbReference type="SUPFAM" id="SSF54665">
    <property type="entry name" value="CO dehydrogenase molybdoprotein N-domain-like"/>
    <property type="match status" value="1"/>
</dbReference>
<dbReference type="PANTHER" id="PTHR11908:SF132">
    <property type="entry name" value="ALDEHYDE OXIDASE 1-RELATED"/>
    <property type="match status" value="1"/>
</dbReference>
<evidence type="ECO:0000256" key="2">
    <source>
        <dbReference type="ARBA" id="ARBA00023002"/>
    </source>
</evidence>